<evidence type="ECO:0000313" key="3">
    <source>
        <dbReference type="Proteomes" id="UP000011625"/>
    </source>
</evidence>
<dbReference type="SUPFAM" id="SSF56645">
    <property type="entry name" value="Acyl-CoA dehydrogenase NM domain-like"/>
    <property type="match status" value="1"/>
</dbReference>
<sequence>MGFGPTDAQRDLRDDVREYARTEIVPLAAEIDRNEEYPAEILDVTDAVLDD</sequence>
<feature type="domain" description="Acyl-CoA dehydrogenase/oxidase N-terminal" evidence="1">
    <location>
        <begin position="6"/>
        <end position="43"/>
    </location>
</feature>
<name>M0MV14_9EURY</name>
<evidence type="ECO:0000259" key="1">
    <source>
        <dbReference type="Pfam" id="PF02771"/>
    </source>
</evidence>
<reference evidence="2 3" key="1">
    <citation type="journal article" date="2014" name="PLoS Genet.">
        <title>Phylogenetically driven sequencing of extremely halophilic archaea reveals strategies for static and dynamic osmo-response.</title>
        <authorList>
            <person name="Becker E.A."/>
            <person name="Seitzer P.M."/>
            <person name="Tritt A."/>
            <person name="Larsen D."/>
            <person name="Krusor M."/>
            <person name="Yao A.I."/>
            <person name="Wu D."/>
            <person name="Madern D."/>
            <person name="Eisen J.A."/>
            <person name="Darling A.E."/>
            <person name="Facciotti M.T."/>
        </authorList>
    </citation>
    <scope>NUCLEOTIDE SEQUENCE [LARGE SCALE GENOMIC DNA]</scope>
    <source>
        <strain evidence="2 3">DSM 8989</strain>
    </source>
</reference>
<accession>M0MV14</accession>
<dbReference type="Gene3D" id="1.10.540.10">
    <property type="entry name" value="Acyl-CoA dehydrogenase/oxidase, N-terminal domain"/>
    <property type="match status" value="1"/>
</dbReference>
<dbReference type="InterPro" id="IPR009100">
    <property type="entry name" value="AcylCoA_DH/oxidase_NM_dom_sf"/>
</dbReference>
<dbReference type="Proteomes" id="UP000011625">
    <property type="component" value="Unassembled WGS sequence"/>
</dbReference>
<dbReference type="PATRIC" id="fig|1227456.3.peg.3645"/>
<evidence type="ECO:0000313" key="2">
    <source>
        <dbReference type="EMBL" id="EMA49168.1"/>
    </source>
</evidence>
<dbReference type="InterPro" id="IPR037069">
    <property type="entry name" value="AcylCoA_DH/ox_N_sf"/>
</dbReference>
<organism evidence="2 3">
    <name type="scientific">Halococcus salifodinae DSM 8989</name>
    <dbReference type="NCBI Taxonomy" id="1227456"/>
    <lineage>
        <taxon>Archaea</taxon>
        <taxon>Methanobacteriati</taxon>
        <taxon>Methanobacteriota</taxon>
        <taxon>Stenosarchaea group</taxon>
        <taxon>Halobacteria</taxon>
        <taxon>Halobacteriales</taxon>
        <taxon>Halococcaceae</taxon>
        <taxon>Halococcus</taxon>
    </lineage>
</organism>
<protein>
    <submittedName>
        <fullName evidence="2">Butyryl-CoA dehydrogenase</fullName>
    </submittedName>
</protein>
<dbReference type="InterPro" id="IPR013786">
    <property type="entry name" value="AcylCoA_DH/ox_N"/>
</dbReference>
<dbReference type="RefSeq" id="WP_005045667.1">
    <property type="nucleotide sequence ID" value="NZ_AOME01000079.1"/>
</dbReference>
<dbReference type="GO" id="GO:0050660">
    <property type="term" value="F:flavin adenine dinucleotide binding"/>
    <property type="evidence" value="ECO:0007669"/>
    <property type="project" value="InterPro"/>
</dbReference>
<proteinExistence type="predicted"/>
<dbReference type="AlphaFoldDB" id="M0MV14"/>
<comment type="caution">
    <text evidence="2">The sequence shown here is derived from an EMBL/GenBank/DDBJ whole genome shotgun (WGS) entry which is preliminary data.</text>
</comment>
<dbReference type="Pfam" id="PF02771">
    <property type="entry name" value="Acyl-CoA_dh_N"/>
    <property type="match status" value="1"/>
</dbReference>
<dbReference type="GO" id="GO:0016627">
    <property type="term" value="F:oxidoreductase activity, acting on the CH-CH group of donors"/>
    <property type="evidence" value="ECO:0007669"/>
    <property type="project" value="InterPro"/>
</dbReference>
<gene>
    <name evidence="2" type="ORF">C450_17933</name>
</gene>
<dbReference type="EMBL" id="AOME01000079">
    <property type="protein sequence ID" value="EMA49168.1"/>
    <property type="molecule type" value="Genomic_DNA"/>
</dbReference>
<keyword evidence="3" id="KW-1185">Reference proteome</keyword>